<feature type="transmembrane region" description="Helical" evidence="8">
    <location>
        <begin position="6"/>
        <end position="28"/>
    </location>
</feature>
<dbReference type="Gene3D" id="3.40.50.300">
    <property type="entry name" value="P-loop containing nucleotide triphosphate hydrolases"/>
    <property type="match status" value="1"/>
</dbReference>
<dbReference type="InterPro" id="IPR027417">
    <property type="entry name" value="P-loop_NTPase"/>
</dbReference>
<dbReference type="PROSITE" id="PS50929">
    <property type="entry name" value="ABC_TM1F"/>
    <property type="match status" value="1"/>
</dbReference>
<evidence type="ECO:0000313" key="11">
    <source>
        <dbReference type="Ensembl" id="ENSGWIP00000048767.1"/>
    </source>
</evidence>
<dbReference type="Ensembl" id="ENSGWIT00000052729.1">
    <property type="protein sequence ID" value="ENSGWIP00000048767.1"/>
    <property type="gene ID" value="ENSGWIG00000023859.1"/>
</dbReference>
<feature type="transmembrane region" description="Helical" evidence="8">
    <location>
        <begin position="280"/>
        <end position="306"/>
    </location>
</feature>
<feature type="transmembrane region" description="Helical" evidence="8">
    <location>
        <begin position="149"/>
        <end position="171"/>
    </location>
</feature>
<feature type="domain" description="ABC transporter" evidence="9">
    <location>
        <begin position="468"/>
        <end position="702"/>
    </location>
</feature>
<sequence length="707" mass="78283">MLDAVGVLLVLMLDAALSSLLLCSLLLVSSPYFIVSALWALAAVKWACLHVFTSFVSDGKPPAALHGLTALLCLLLPVCESGRVLTGTSFQTYSGPSLDLGELLLVRPACAALAWVLWEGLAGWAEPTIGEQDTTRLLTRVLKYFKADAVYLMAAFTFLILGVVCDTYVPWYQGKVVDFLSSRQLTADFGVCIRELVLVSLGSALFSAGRGGLFKCSLARLNYRLKLLLFHRLLQQELHFFHLNKPGQLSARLHEDVDKMGCTVALNANAMVRSVVKTLLMLHVMFSLSSELTVISCSAMALLGALQKTYIPLHKELKKQTQDCLAHNKQLVAETVGAIRTVRSLGAEPEELRHYDKALQRTSSVRRRAGIYSTLYRLLHQLIFTGMKIVMMMKARTLLSTNQLSIGNLLTFLLYLKPLQRSITEILQSFGNTVATVGVISKVFSYLDRTPKRTKDGLLSPEELHGDVVLRDVTFSYPSAPDRPAVKGVSMRLRPGRLTALVGPSGSGKSSMTLLLKRLYEPEEGEVLLDGEPLHCYTHTFLQEKVALVSQNPVLFSGSLRYNVEYGLKDVPFQKVREAAEKVNAHRLISAMESGDNTDIGERGEKLSEGEKQLVAVLRVLLRDPKVLILDEATSHLDLNSQRDVLREVLSGGRTVLVVTHQLHTVETADHIVFMEGGAVVEEGTHAQLMERRGRYRRLKEEQFTEP</sequence>
<dbReference type="Gene3D" id="1.20.1560.10">
    <property type="entry name" value="ABC transporter type 1, transmembrane domain"/>
    <property type="match status" value="1"/>
</dbReference>
<proteinExistence type="predicted"/>
<evidence type="ECO:0000259" key="9">
    <source>
        <dbReference type="PROSITE" id="PS50893"/>
    </source>
</evidence>
<evidence type="ECO:0000256" key="7">
    <source>
        <dbReference type="ARBA" id="ARBA00023136"/>
    </source>
</evidence>
<dbReference type="Pfam" id="PF00005">
    <property type="entry name" value="ABC_tran"/>
    <property type="match status" value="1"/>
</dbReference>
<dbReference type="FunFam" id="3.40.50.300:FF:000604">
    <property type="entry name" value="ABC transporter B family member 28"/>
    <property type="match status" value="1"/>
</dbReference>
<keyword evidence="2" id="KW-0813">Transport</keyword>
<evidence type="ECO:0000313" key="12">
    <source>
        <dbReference type="Proteomes" id="UP000694680"/>
    </source>
</evidence>
<keyword evidence="6 8" id="KW-1133">Transmembrane helix</keyword>
<dbReference type="CTD" id="556826"/>
<keyword evidence="5" id="KW-0067">ATP-binding</keyword>
<reference evidence="11" key="2">
    <citation type="submission" date="2025-08" db="UniProtKB">
        <authorList>
            <consortium name="Ensembl"/>
        </authorList>
    </citation>
    <scope>IDENTIFICATION</scope>
</reference>
<keyword evidence="4" id="KW-0547">Nucleotide-binding</keyword>
<dbReference type="PANTHER" id="PTHR43394">
    <property type="entry name" value="ATP-DEPENDENT PERMEASE MDL1, MITOCHONDRIAL"/>
    <property type="match status" value="1"/>
</dbReference>
<evidence type="ECO:0000256" key="5">
    <source>
        <dbReference type="ARBA" id="ARBA00022840"/>
    </source>
</evidence>
<dbReference type="InterPro" id="IPR003439">
    <property type="entry name" value="ABC_transporter-like_ATP-bd"/>
</dbReference>
<protein>
    <submittedName>
        <fullName evidence="11">Antigen peptide transporter 2-like</fullName>
    </submittedName>
</protein>
<dbReference type="InterPro" id="IPR039421">
    <property type="entry name" value="Type_1_exporter"/>
</dbReference>
<dbReference type="InterPro" id="IPR011527">
    <property type="entry name" value="ABC1_TM_dom"/>
</dbReference>
<keyword evidence="3 8" id="KW-0812">Transmembrane</keyword>
<evidence type="ECO:0000256" key="4">
    <source>
        <dbReference type="ARBA" id="ARBA00022741"/>
    </source>
</evidence>
<dbReference type="OrthoDB" id="6500128at2759"/>
<gene>
    <name evidence="11" type="primary">tap2t</name>
</gene>
<evidence type="ECO:0000259" key="10">
    <source>
        <dbReference type="PROSITE" id="PS50929"/>
    </source>
</evidence>
<dbReference type="GO" id="GO:0015421">
    <property type="term" value="F:ABC-type oligopeptide transporter activity"/>
    <property type="evidence" value="ECO:0007669"/>
    <property type="project" value="TreeGrafter"/>
</dbReference>
<evidence type="ECO:0000256" key="8">
    <source>
        <dbReference type="SAM" id="Phobius"/>
    </source>
</evidence>
<evidence type="ECO:0000256" key="6">
    <source>
        <dbReference type="ARBA" id="ARBA00022989"/>
    </source>
</evidence>
<comment type="subcellular location">
    <subcellularLocation>
        <location evidence="1">Membrane</location>
        <topology evidence="1">Multi-pass membrane protein</topology>
    </subcellularLocation>
</comment>
<dbReference type="GO" id="GO:0005737">
    <property type="term" value="C:cytoplasm"/>
    <property type="evidence" value="ECO:0007669"/>
    <property type="project" value="UniProtKB-ARBA"/>
</dbReference>
<dbReference type="InterPro" id="IPR003593">
    <property type="entry name" value="AAA+_ATPase"/>
</dbReference>
<dbReference type="GO" id="GO:0005524">
    <property type="term" value="F:ATP binding"/>
    <property type="evidence" value="ECO:0007669"/>
    <property type="project" value="UniProtKB-KW"/>
</dbReference>
<evidence type="ECO:0000256" key="2">
    <source>
        <dbReference type="ARBA" id="ARBA00022448"/>
    </source>
</evidence>
<dbReference type="Pfam" id="PF00664">
    <property type="entry name" value="ABC_membrane"/>
    <property type="match status" value="1"/>
</dbReference>
<dbReference type="PROSITE" id="PS50893">
    <property type="entry name" value="ABC_TRANSPORTER_2"/>
    <property type="match status" value="1"/>
</dbReference>
<reference evidence="11" key="1">
    <citation type="submission" date="2020-06" db="EMBL/GenBank/DDBJ databases">
        <authorList>
            <consortium name="Wellcome Sanger Institute Data Sharing"/>
        </authorList>
    </citation>
    <scope>NUCLEOTIDE SEQUENCE [LARGE SCALE GENOMIC DNA]</scope>
</reference>
<reference evidence="11" key="3">
    <citation type="submission" date="2025-09" db="UniProtKB">
        <authorList>
            <consortium name="Ensembl"/>
        </authorList>
    </citation>
    <scope>IDENTIFICATION</scope>
</reference>
<dbReference type="RefSeq" id="XP_028331989.1">
    <property type="nucleotide sequence ID" value="XM_028476188.1"/>
</dbReference>
<organism evidence="11 12">
    <name type="scientific">Gouania willdenowi</name>
    <name type="common">Blunt-snouted clingfish</name>
    <name type="synonym">Lepadogaster willdenowi</name>
    <dbReference type="NCBI Taxonomy" id="441366"/>
    <lineage>
        <taxon>Eukaryota</taxon>
        <taxon>Metazoa</taxon>
        <taxon>Chordata</taxon>
        <taxon>Craniata</taxon>
        <taxon>Vertebrata</taxon>
        <taxon>Euteleostomi</taxon>
        <taxon>Actinopterygii</taxon>
        <taxon>Neopterygii</taxon>
        <taxon>Teleostei</taxon>
        <taxon>Neoteleostei</taxon>
        <taxon>Acanthomorphata</taxon>
        <taxon>Ovalentaria</taxon>
        <taxon>Blenniimorphae</taxon>
        <taxon>Blenniiformes</taxon>
        <taxon>Gobiesocoidei</taxon>
        <taxon>Gobiesocidae</taxon>
        <taxon>Gobiesocinae</taxon>
        <taxon>Gouania</taxon>
    </lineage>
</organism>
<keyword evidence="12" id="KW-1185">Reference proteome</keyword>
<evidence type="ECO:0000256" key="3">
    <source>
        <dbReference type="ARBA" id="ARBA00022692"/>
    </source>
</evidence>
<dbReference type="SUPFAM" id="SSF52540">
    <property type="entry name" value="P-loop containing nucleoside triphosphate hydrolases"/>
    <property type="match status" value="1"/>
</dbReference>
<feature type="transmembrane region" description="Helical" evidence="8">
    <location>
        <begin position="63"/>
        <end position="79"/>
    </location>
</feature>
<dbReference type="GO" id="GO:0016020">
    <property type="term" value="C:membrane"/>
    <property type="evidence" value="ECO:0007669"/>
    <property type="project" value="UniProtKB-SubCell"/>
</dbReference>
<evidence type="ECO:0000256" key="1">
    <source>
        <dbReference type="ARBA" id="ARBA00004141"/>
    </source>
</evidence>
<accession>A0A8C5HU33</accession>
<dbReference type="GeneID" id="114481390"/>
<dbReference type="Proteomes" id="UP000694680">
    <property type="component" value="Chromosome 19"/>
</dbReference>
<feature type="domain" description="ABC transmembrane type-1" evidence="10">
    <location>
        <begin position="154"/>
        <end position="435"/>
    </location>
</feature>
<dbReference type="GO" id="GO:0016887">
    <property type="term" value="F:ATP hydrolysis activity"/>
    <property type="evidence" value="ECO:0007669"/>
    <property type="project" value="InterPro"/>
</dbReference>
<dbReference type="InterPro" id="IPR036640">
    <property type="entry name" value="ABC1_TM_sf"/>
</dbReference>
<feature type="transmembrane region" description="Helical" evidence="8">
    <location>
        <begin position="35"/>
        <end position="57"/>
    </location>
</feature>
<dbReference type="AlphaFoldDB" id="A0A8C5HU33"/>
<dbReference type="SUPFAM" id="SSF90123">
    <property type="entry name" value="ABC transporter transmembrane region"/>
    <property type="match status" value="1"/>
</dbReference>
<name>A0A8C5HU33_GOUWI</name>
<dbReference type="PANTHER" id="PTHR43394:SF14">
    <property type="entry name" value="TRANSPORTER 2, ATP BINDING CASSETTE SUBFAMILY B"/>
    <property type="match status" value="1"/>
</dbReference>
<keyword evidence="7 8" id="KW-0472">Membrane</keyword>
<dbReference type="SMART" id="SM00382">
    <property type="entry name" value="AAA"/>
    <property type="match status" value="1"/>
</dbReference>